<comment type="similarity">
    <text evidence="1">Belongs to the small GTPase superfamily. RGK family.</text>
</comment>
<feature type="compositionally biased region" description="Polar residues" evidence="3">
    <location>
        <begin position="144"/>
        <end position="155"/>
    </location>
</feature>
<dbReference type="PANTHER" id="PTHR45775:SF6">
    <property type="entry name" value="RAD, GEM_KIR FAMILY MEMBER 2, ISOFORM C"/>
    <property type="match status" value="1"/>
</dbReference>
<keyword evidence="5" id="KW-1185">Reference proteome</keyword>
<dbReference type="GO" id="GO:0005886">
    <property type="term" value="C:plasma membrane"/>
    <property type="evidence" value="ECO:0007669"/>
    <property type="project" value="TreeGrafter"/>
</dbReference>
<feature type="compositionally biased region" description="Low complexity" evidence="3">
    <location>
        <begin position="41"/>
        <end position="74"/>
    </location>
</feature>
<gene>
    <name evidence="4" type="ORF">JTE90_014247</name>
</gene>
<feature type="compositionally biased region" description="Polar residues" evidence="3">
    <location>
        <begin position="29"/>
        <end position="40"/>
    </location>
</feature>
<dbReference type="GO" id="GO:0005246">
    <property type="term" value="F:calcium channel regulator activity"/>
    <property type="evidence" value="ECO:0007669"/>
    <property type="project" value="TreeGrafter"/>
</dbReference>
<evidence type="ECO:0000256" key="1">
    <source>
        <dbReference type="ARBA" id="ARBA00008846"/>
    </source>
</evidence>
<keyword evidence="2" id="KW-0597">Phosphoprotein</keyword>
<dbReference type="Proteomes" id="UP000827092">
    <property type="component" value="Unassembled WGS sequence"/>
</dbReference>
<evidence type="ECO:0000313" key="5">
    <source>
        <dbReference type="Proteomes" id="UP000827092"/>
    </source>
</evidence>
<dbReference type="EMBL" id="JAFNEN010000566">
    <property type="protein sequence ID" value="KAG8180368.1"/>
    <property type="molecule type" value="Genomic_DNA"/>
</dbReference>
<evidence type="ECO:0000256" key="3">
    <source>
        <dbReference type="SAM" id="MobiDB-lite"/>
    </source>
</evidence>
<dbReference type="InterPro" id="IPR051641">
    <property type="entry name" value="RGK_GTP-binding_reg"/>
</dbReference>
<dbReference type="SMART" id="SM00175">
    <property type="entry name" value="RAB"/>
    <property type="match status" value="1"/>
</dbReference>
<sequence>MLRRHRHSKHRSSNLLRSTPDLSVEPKSSDSNKLSARSNWRTSSATTPRTSDSPTSDPCRAPSENSSSSGSPSSRRATTRVVASPHHNRSLSFRNMKRPTPQQIQCEEQGYNAAVVTGFRPRGSTMPSDSASYYLARRRMRSKVTCNSSGRNLSPSSPPVHEPGDEEDDEYYLCRSFSINSKGGIVSRGDFVRQRSRSNNSVASSSVASSSCATSYSSGGRGPSSKVQVVGATGVGKTALVDQFMNSEYMSYETQDEDLEKCVSVLLDGVEYELVFLDSPIPLDNMMFDEMVEESDAYIIVYSVTDRSGFEKAVDILFSLKERGITNSKAVILVGNKSDLARTREIAVEEGKSIACSYECKFIETSAAINHNVDELLVGMVSQIRLKNRQKEEQGNRPQTMKQLASPSTSPFKKGSGSMKGSFRSSMRTKGIINRLLGKSGRSKSCDNLHVL</sequence>
<dbReference type="PRINTS" id="PR00449">
    <property type="entry name" value="RASTRNSFRMNG"/>
</dbReference>
<dbReference type="AlphaFoldDB" id="A0AAV6U963"/>
<feature type="region of interest" description="Disordered" evidence="3">
    <location>
        <begin position="1"/>
        <end position="101"/>
    </location>
</feature>
<dbReference type="Pfam" id="PF00071">
    <property type="entry name" value="Ras"/>
    <property type="match status" value="1"/>
</dbReference>
<dbReference type="GO" id="GO:0003924">
    <property type="term" value="F:GTPase activity"/>
    <property type="evidence" value="ECO:0007669"/>
    <property type="project" value="InterPro"/>
</dbReference>
<feature type="compositionally biased region" description="Basic residues" evidence="3">
    <location>
        <begin position="1"/>
        <end position="12"/>
    </location>
</feature>
<reference evidence="4 5" key="1">
    <citation type="journal article" date="2022" name="Nat. Ecol. Evol.">
        <title>A masculinizing supergene underlies an exaggerated male reproductive morph in a spider.</title>
        <authorList>
            <person name="Hendrickx F."/>
            <person name="De Corte Z."/>
            <person name="Sonet G."/>
            <person name="Van Belleghem S.M."/>
            <person name="Kostlbacher S."/>
            <person name="Vangestel C."/>
        </authorList>
    </citation>
    <scope>NUCLEOTIDE SEQUENCE [LARGE SCALE GENOMIC DNA]</scope>
    <source>
        <strain evidence="4">W744_W776</strain>
    </source>
</reference>
<dbReference type="SUPFAM" id="SSF52540">
    <property type="entry name" value="P-loop containing nucleoside triphosphate hydrolases"/>
    <property type="match status" value="1"/>
</dbReference>
<evidence type="ECO:0008006" key="6">
    <source>
        <dbReference type="Google" id="ProtNLM"/>
    </source>
</evidence>
<name>A0AAV6U963_9ARAC</name>
<evidence type="ECO:0000256" key="2">
    <source>
        <dbReference type="ARBA" id="ARBA00022553"/>
    </source>
</evidence>
<accession>A0AAV6U963</accession>
<comment type="caution">
    <text evidence="4">The sequence shown here is derived from an EMBL/GenBank/DDBJ whole genome shotgun (WGS) entry which is preliminary data.</text>
</comment>
<evidence type="ECO:0000313" key="4">
    <source>
        <dbReference type="EMBL" id="KAG8180368.1"/>
    </source>
</evidence>
<feature type="region of interest" description="Disordered" evidence="3">
    <location>
        <begin position="144"/>
        <end position="167"/>
    </location>
</feature>
<dbReference type="PROSITE" id="PS51419">
    <property type="entry name" value="RAB"/>
    <property type="match status" value="1"/>
</dbReference>
<protein>
    <recommendedName>
        <fullName evidence="6">GTP-binding protein REM 1</fullName>
    </recommendedName>
</protein>
<dbReference type="PANTHER" id="PTHR45775">
    <property type="entry name" value="RAD, GEM/KIR FAMILY MEMBER 2, ISOFORM C"/>
    <property type="match status" value="1"/>
</dbReference>
<organism evidence="4 5">
    <name type="scientific">Oedothorax gibbosus</name>
    <dbReference type="NCBI Taxonomy" id="931172"/>
    <lineage>
        <taxon>Eukaryota</taxon>
        <taxon>Metazoa</taxon>
        <taxon>Ecdysozoa</taxon>
        <taxon>Arthropoda</taxon>
        <taxon>Chelicerata</taxon>
        <taxon>Arachnida</taxon>
        <taxon>Araneae</taxon>
        <taxon>Araneomorphae</taxon>
        <taxon>Entelegynae</taxon>
        <taxon>Araneoidea</taxon>
        <taxon>Linyphiidae</taxon>
        <taxon>Erigoninae</taxon>
        <taxon>Oedothorax</taxon>
    </lineage>
</organism>
<dbReference type="GO" id="GO:0005525">
    <property type="term" value="F:GTP binding"/>
    <property type="evidence" value="ECO:0007669"/>
    <property type="project" value="InterPro"/>
</dbReference>
<dbReference type="PROSITE" id="PS51421">
    <property type="entry name" value="RAS"/>
    <property type="match status" value="1"/>
</dbReference>
<feature type="compositionally biased region" description="Polar residues" evidence="3">
    <location>
        <begin position="396"/>
        <end position="411"/>
    </location>
</feature>
<feature type="region of interest" description="Disordered" evidence="3">
    <location>
        <begin position="388"/>
        <end position="424"/>
    </location>
</feature>
<dbReference type="Gene3D" id="3.40.50.300">
    <property type="entry name" value="P-loop containing nucleotide triphosphate hydrolases"/>
    <property type="match status" value="1"/>
</dbReference>
<dbReference type="SMART" id="SM00173">
    <property type="entry name" value="RAS"/>
    <property type="match status" value="1"/>
</dbReference>
<dbReference type="InterPro" id="IPR027417">
    <property type="entry name" value="P-loop_NTPase"/>
</dbReference>
<proteinExistence type="inferred from homology"/>
<dbReference type="InterPro" id="IPR001806">
    <property type="entry name" value="Small_GTPase"/>
</dbReference>